<comment type="caution">
    <text evidence="1">The sequence shown here is derived from an EMBL/GenBank/DDBJ whole genome shotgun (WGS) entry which is preliminary data.</text>
</comment>
<sequence>MRNMMVGVGVLLAVGCGGADLPEGWEDAEAIEGLTQSECLASAYDAAVKETLAATPERGAVHLGYGAAHFRCDQEVEGFVRRSGGKVDVLVQPVDMDPGAVAGCDCRYDIGMTIKGLSTGALAVDLYRRWDNLNEPNDPVKIGSADVEIP</sequence>
<accession>A0A150PMV5</accession>
<organism evidence="1 2">
    <name type="scientific">Sorangium cellulosum</name>
    <name type="common">Polyangium cellulosum</name>
    <dbReference type="NCBI Taxonomy" id="56"/>
    <lineage>
        <taxon>Bacteria</taxon>
        <taxon>Pseudomonadati</taxon>
        <taxon>Myxococcota</taxon>
        <taxon>Polyangia</taxon>
        <taxon>Polyangiales</taxon>
        <taxon>Polyangiaceae</taxon>
        <taxon>Sorangium</taxon>
    </lineage>
</organism>
<reference evidence="1 2" key="1">
    <citation type="submission" date="2014-02" db="EMBL/GenBank/DDBJ databases">
        <title>The small core and large imbalanced accessory genome model reveals a collaborative survival strategy of Sorangium cellulosum strains in nature.</title>
        <authorList>
            <person name="Han K."/>
            <person name="Peng R."/>
            <person name="Blom J."/>
            <person name="Li Y.-Z."/>
        </authorList>
    </citation>
    <scope>NUCLEOTIDE SEQUENCE [LARGE SCALE GENOMIC DNA]</scope>
    <source>
        <strain evidence="1 2">So0157-25</strain>
    </source>
</reference>
<name>A0A150PMV5_SORCE</name>
<evidence type="ECO:0000313" key="1">
    <source>
        <dbReference type="EMBL" id="KYF57025.1"/>
    </source>
</evidence>
<dbReference type="PROSITE" id="PS51257">
    <property type="entry name" value="PROKAR_LIPOPROTEIN"/>
    <property type="match status" value="1"/>
</dbReference>
<evidence type="ECO:0000313" key="2">
    <source>
        <dbReference type="Proteomes" id="UP000075420"/>
    </source>
</evidence>
<dbReference type="AlphaFoldDB" id="A0A150PMV5"/>
<gene>
    <name evidence="1" type="ORF">BE08_06660</name>
</gene>
<dbReference type="Proteomes" id="UP000075420">
    <property type="component" value="Unassembled WGS sequence"/>
</dbReference>
<dbReference type="EMBL" id="JELY01001070">
    <property type="protein sequence ID" value="KYF57025.1"/>
    <property type="molecule type" value="Genomic_DNA"/>
</dbReference>
<proteinExistence type="predicted"/>
<protein>
    <submittedName>
        <fullName evidence="1">Uncharacterized protein</fullName>
    </submittedName>
</protein>